<dbReference type="RefSeq" id="XP_046012306.1">
    <property type="nucleotide sequence ID" value="XM_046156727.1"/>
</dbReference>
<feature type="region of interest" description="Disordered" evidence="1">
    <location>
        <begin position="273"/>
        <end position="339"/>
    </location>
</feature>
<evidence type="ECO:0000313" key="2">
    <source>
        <dbReference type="EMBL" id="KAH7030626.1"/>
    </source>
</evidence>
<dbReference type="GeneID" id="70186273"/>
<dbReference type="OrthoDB" id="4760533at2759"/>
<proteinExistence type="predicted"/>
<gene>
    <name evidence="2" type="ORF">B0I36DRAFT_348832</name>
</gene>
<protein>
    <submittedName>
        <fullName evidence="2">Uncharacterized protein</fullName>
    </submittedName>
</protein>
<dbReference type="Proteomes" id="UP000756346">
    <property type="component" value="Unassembled WGS sequence"/>
</dbReference>
<reference evidence="2" key="1">
    <citation type="journal article" date="2021" name="Nat. Commun.">
        <title>Genetic determinants of endophytism in the Arabidopsis root mycobiome.</title>
        <authorList>
            <person name="Mesny F."/>
            <person name="Miyauchi S."/>
            <person name="Thiergart T."/>
            <person name="Pickel B."/>
            <person name="Atanasova L."/>
            <person name="Karlsson M."/>
            <person name="Huettel B."/>
            <person name="Barry K.W."/>
            <person name="Haridas S."/>
            <person name="Chen C."/>
            <person name="Bauer D."/>
            <person name="Andreopoulos W."/>
            <person name="Pangilinan J."/>
            <person name="LaButti K."/>
            <person name="Riley R."/>
            <person name="Lipzen A."/>
            <person name="Clum A."/>
            <person name="Drula E."/>
            <person name="Henrissat B."/>
            <person name="Kohler A."/>
            <person name="Grigoriev I.V."/>
            <person name="Martin F.M."/>
            <person name="Hacquard S."/>
        </authorList>
    </citation>
    <scope>NUCLEOTIDE SEQUENCE</scope>
    <source>
        <strain evidence="2">MPI-CAGE-CH-0230</strain>
    </source>
</reference>
<feature type="region of interest" description="Disordered" evidence="1">
    <location>
        <begin position="141"/>
        <end position="164"/>
    </location>
</feature>
<accession>A0A9P8Y5B9</accession>
<evidence type="ECO:0000256" key="1">
    <source>
        <dbReference type="SAM" id="MobiDB-lite"/>
    </source>
</evidence>
<name>A0A9P8Y5B9_9PEZI</name>
<sequence>MVQDFSQDWEHEWDPFDAIGFPEIGRHPPSQRDFDRAVKYARFMTDPDRVREAGDAASHLPYTRDQVNEAVLYFTNGEDKLDTETWEWAFYDIIVQRQDNQYRRSWAPYTRRWASCVLQQPIIIDIGKSHKQPSTTTQVAASYSPLSPKPAATASRNLVTQTSASRTRLASTTITSPYFETPANGSRLEDQDVVMTSADGQLDLANASLQPPSRNIKAEDPFEDMFPSQSSPANGWEHRILLGFHRPQLELAGRHNTVESDNRMPDVGLARQTRCRPAPPQQVQPRGQTGSVRIPARAPLHPGPQRHCVPAGASRFFEASDPPEDQGRPGGAAQGASGLGAHTDSAAVCLIIDCIGSLEGAYYQSGGLSWDARVPNFKTAGGA</sequence>
<dbReference type="AlphaFoldDB" id="A0A9P8Y5B9"/>
<dbReference type="EMBL" id="JAGTJQ010000005">
    <property type="protein sequence ID" value="KAH7030626.1"/>
    <property type="molecule type" value="Genomic_DNA"/>
</dbReference>
<comment type="caution">
    <text evidence="2">The sequence shown here is derived from an EMBL/GenBank/DDBJ whole genome shotgun (WGS) entry which is preliminary data.</text>
</comment>
<organism evidence="2 3">
    <name type="scientific">Microdochium trichocladiopsis</name>
    <dbReference type="NCBI Taxonomy" id="1682393"/>
    <lineage>
        <taxon>Eukaryota</taxon>
        <taxon>Fungi</taxon>
        <taxon>Dikarya</taxon>
        <taxon>Ascomycota</taxon>
        <taxon>Pezizomycotina</taxon>
        <taxon>Sordariomycetes</taxon>
        <taxon>Xylariomycetidae</taxon>
        <taxon>Xylariales</taxon>
        <taxon>Microdochiaceae</taxon>
        <taxon>Microdochium</taxon>
    </lineage>
</organism>
<keyword evidence="3" id="KW-1185">Reference proteome</keyword>
<evidence type="ECO:0000313" key="3">
    <source>
        <dbReference type="Proteomes" id="UP000756346"/>
    </source>
</evidence>